<protein>
    <submittedName>
        <fullName evidence="1">SRPBCC family protein</fullName>
    </submittedName>
</protein>
<dbReference type="SUPFAM" id="SSF55961">
    <property type="entry name" value="Bet v1-like"/>
    <property type="match status" value="1"/>
</dbReference>
<dbReference type="Gene3D" id="3.30.530.20">
    <property type="match status" value="1"/>
</dbReference>
<dbReference type="OrthoDB" id="5243015at2"/>
<dbReference type="EMBL" id="SKBU01000013">
    <property type="protein sequence ID" value="TCJ18083.1"/>
    <property type="molecule type" value="Genomic_DNA"/>
</dbReference>
<dbReference type="InterPro" id="IPR019587">
    <property type="entry name" value="Polyketide_cyclase/dehydratase"/>
</dbReference>
<organism evidence="1 2">
    <name type="scientific">Rubrobacter taiwanensis</name>
    <dbReference type="NCBI Taxonomy" id="185139"/>
    <lineage>
        <taxon>Bacteria</taxon>
        <taxon>Bacillati</taxon>
        <taxon>Actinomycetota</taxon>
        <taxon>Rubrobacteria</taxon>
        <taxon>Rubrobacterales</taxon>
        <taxon>Rubrobacteraceae</taxon>
        <taxon>Rubrobacter</taxon>
    </lineage>
</organism>
<dbReference type="CDD" id="cd07812">
    <property type="entry name" value="SRPBCC"/>
    <property type="match status" value="1"/>
</dbReference>
<dbReference type="AlphaFoldDB" id="A0A4R1BL26"/>
<gene>
    <name evidence="1" type="ORF">E0L93_06600</name>
</gene>
<name>A0A4R1BL26_9ACTN</name>
<evidence type="ECO:0000313" key="2">
    <source>
        <dbReference type="Proteomes" id="UP000295244"/>
    </source>
</evidence>
<reference evidence="1 2" key="1">
    <citation type="submission" date="2019-03" db="EMBL/GenBank/DDBJ databases">
        <title>Whole genome sequence of a novel Rubrobacter taiwanensis strain, isolated from Yellowstone National Park.</title>
        <authorList>
            <person name="Freed S."/>
            <person name="Ramaley R.F."/>
            <person name="Kyndt J.A."/>
        </authorList>
    </citation>
    <scope>NUCLEOTIDE SEQUENCE [LARGE SCALE GENOMIC DNA]</scope>
    <source>
        <strain evidence="1 2">Yellowstone</strain>
    </source>
</reference>
<comment type="caution">
    <text evidence="1">The sequence shown here is derived from an EMBL/GenBank/DDBJ whole genome shotgun (WGS) entry which is preliminary data.</text>
</comment>
<dbReference type="InterPro" id="IPR023393">
    <property type="entry name" value="START-like_dom_sf"/>
</dbReference>
<evidence type="ECO:0000313" key="1">
    <source>
        <dbReference type="EMBL" id="TCJ18083.1"/>
    </source>
</evidence>
<accession>A0A4R1BL26</accession>
<dbReference type="Proteomes" id="UP000295244">
    <property type="component" value="Unassembled WGS sequence"/>
</dbReference>
<dbReference type="Pfam" id="PF10604">
    <property type="entry name" value="Polyketide_cyc2"/>
    <property type="match status" value="1"/>
</dbReference>
<keyword evidence="2" id="KW-1185">Reference proteome</keyword>
<sequence>MDASSKNGAERRRIGASLLVPTAPERVYAAVLDAQRFPEWAAGVRGVEILRQSEPPNSPGMVSEWEVSVLGVRRRVVSVLEETEAPRHLRWSYVSVLDGWGECRIRPNGSGTLVEFATEFRVCEPHVERLLRSPISENVMRHYLQRSLLRLGEISLPDGQGRDGVRVGPLGGLRG</sequence>
<dbReference type="RefSeq" id="WP_132690187.1">
    <property type="nucleotide sequence ID" value="NZ_SKBU01000013.1"/>
</dbReference>
<proteinExistence type="predicted"/>